<evidence type="ECO:0000256" key="1">
    <source>
        <dbReference type="SAM" id="MobiDB-lite"/>
    </source>
</evidence>
<organism evidence="2 3">
    <name type="scientific">Pseudomonas jinjuensis</name>
    <dbReference type="NCBI Taxonomy" id="198616"/>
    <lineage>
        <taxon>Bacteria</taxon>
        <taxon>Pseudomonadati</taxon>
        <taxon>Pseudomonadota</taxon>
        <taxon>Gammaproteobacteria</taxon>
        <taxon>Pseudomonadales</taxon>
        <taxon>Pseudomonadaceae</taxon>
        <taxon>Pseudomonas</taxon>
    </lineage>
</organism>
<dbReference type="STRING" id="198616.SAMN05216193_103166"/>
<evidence type="ECO:0008006" key="4">
    <source>
        <dbReference type="Google" id="ProtNLM"/>
    </source>
</evidence>
<dbReference type="Proteomes" id="UP000242957">
    <property type="component" value="Unassembled WGS sequence"/>
</dbReference>
<dbReference type="OrthoDB" id="6862397at2"/>
<sequence length="199" mass="21693">MKTSEPTSRRKLLHTRQITCTGYEREDGLYDIEGHMRDLSADATRLPYRDVEPGGAIHDMHMSMTVDRHLVIQRMEAHIAASPTPFCAEIDGAYAALVGQRIGPGFTQKVKSLFGGASGCTHLSELLGPLATTAYQSLFSVSRSTIGPMPTPTGEGPMAKPGMVDTCHAFRADGEPAKRVWPLERRKPEDQPELIASSS</sequence>
<dbReference type="AlphaFoldDB" id="A0A1H0BRE7"/>
<name>A0A1H0BRE7_9PSED</name>
<feature type="compositionally biased region" description="Basic and acidic residues" evidence="1">
    <location>
        <begin position="178"/>
        <end position="190"/>
    </location>
</feature>
<keyword evidence="3" id="KW-1185">Reference proteome</keyword>
<dbReference type="RefSeq" id="WP_084311573.1">
    <property type="nucleotide sequence ID" value="NZ_FNIJ01000003.1"/>
</dbReference>
<dbReference type="InterPro" id="IPR021312">
    <property type="entry name" value="DUF2889"/>
</dbReference>
<protein>
    <recommendedName>
        <fullName evidence="4">DUF2889 domain-containing protein</fullName>
    </recommendedName>
</protein>
<evidence type="ECO:0000313" key="3">
    <source>
        <dbReference type="Proteomes" id="UP000242957"/>
    </source>
</evidence>
<gene>
    <name evidence="2" type="ORF">SAMN05216193_103166</name>
</gene>
<feature type="region of interest" description="Disordered" evidence="1">
    <location>
        <begin position="178"/>
        <end position="199"/>
    </location>
</feature>
<proteinExistence type="predicted"/>
<evidence type="ECO:0000313" key="2">
    <source>
        <dbReference type="EMBL" id="SDN48208.1"/>
    </source>
</evidence>
<reference evidence="3" key="1">
    <citation type="submission" date="2016-10" db="EMBL/GenBank/DDBJ databases">
        <authorList>
            <person name="Varghese N."/>
            <person name="Submissions S."/>
        </authorList>
    </citation>
    <scope>NUCLEOTIDE SEQUENCE [LARGE SCALE GENOMIC DNA]</scope>
    <source>
        <strain evidence="3">JCM 21621</strain>
    </source>
</reference>
<dbReference type="EMBL" id="FNIJ01000003">
    <property type="protein sequence ID" value="SDN48208.1"/>
    <property type="molecule type" value="Genomic_DNA"/>
</dbReference>
<dbReference type="Pfam" id="PF11136">
    <property type="entry name" value="DUF2889"/>
    <property type="match status" value="1"/>
</dbReference>
<accession>A0A1H0BRE7</accession>